<reference evidence="1 2" key="1">
    <citation type="journal article" date="2005" name="Nucleic Acids Res.">
        <title>Genomic blueprint of Hahella chejuensis, a marine microbe producing an algicidal agent.</title>
        <authorList>
            <person name="Jeong H."/>
            <person name="Yim J.H."/>
            <person name="Lee C."/>
            <person name="Choi S.-H."/>
            <person name="Park Y.K."/>
            <person name="Yoon S.H."/>
            <person name="Hur C.-G."/>
            <person name="Kang H.-Y."/>
            <person name="Kim D."/>
            <person name="Lee H.H."/>
            <person name="Park K.H."/>
            <person name="Park S.-H."/>
            <person name="Park H.-S."/>
            <person name="Lee H.K."/>
            <person name="Oh T.K."/>
            <person name="Kim J.F."/>
        </authorList>
    </citation>
    <scope>NUCLEOTIDE SEQUENCE [LARGE SCALE GENOMIC DNA]</scope>
    <source>
        <strain evidence="1 2">KCTC 2396</strain>
    </source>
</reference>
<gene>
    <name evidence="1" type="ordered locus">HCH_03201</name>
</gene>
<dbReference type="KEGG" id="hch:HCH_03201"/>
<evidence type="ECO:0000313" key="1">
    <source>
        <dbReference type="EMBL" id="ABC29961.1"/>
    </source>
</evidence>
<keyword evidence="2" id="KW-1185">Reference proteome</keyword>
<organism evidence="1 2">
    <name type="scientific">Hahella chejuensis (strain KCTC 2396)</name>
    <dbReference type="NCBI Taxonomy" id="349521"/>
    <lineage>
        <taxon>Bacteria</taxon>
        <taxon>Pseudomonadati</taxon>
        <taxon>Pseudomonadota</taxon>
        <taxon>Gammaproteobacteria</taxon>
        <taxon>Oceanospirillales</taxon>
        <taxon>Hahellaceae</taxon>
        <taxon>Hahella</taxon>
    </lineage>
</organism>
<name>Q2SHB3_HAHCH</name>
<accession>Q2SHB3</accession>
<protein>
    <submittedName>
        <fullName evidence="1">Uncharacterized protein</fullName>
    </submittedName>
</protein>
<dbReference type="Proteomes" id="UP000000238">
    <property type="component" value="Chromosome"/>
</dbReference>
<evidence type="ECO:0000313" key="2">
    <source>
        <dbReference type="Proteomes" id="UP000000238"/>
    </source>
</evidence>
<dbReference type="HOGENOM" id="CLU_2990384_0_0_6"/>
<dbReference type="EMBL" id="CP000155">
    <property type="protein sequence ID" value="ABC29961.1"/>
    <property type="molecule type" value="Genomic_DNA"/>
</dbReference>
<proteinExistence type="predicted"/>
<sequence>MREIFLGSRHRRHIEACIYPALLIAGYVQEKARNRIFRTHCEEAQEGQAGDSLTTTD</sequence>
<dbReference type="AlphaFoldDB" id="Q2SHB3"/>